<evidence type="ECO:0000313" key="2">
    <source>
        <dbReference type="Proteomes" id="UP001154114"/>
    </source>
</evidence>
<dbReference type="OrthoDB" id="7433892at2759"/>
<sequence length="108" mass="12845">MMCRNAHNERLEVRFVTRLQQLDPQSPVGFHAHVFHELLNLRGVMQSGHVQQRCRYSWTQRYVESLQRSTALVPTRRLLLLPLLDLDETIAVARVLLWTLSFQNLFWF</sequence>
<organism evidence="1 2">
    <name type="scientific">Chrysodeixis includens</name>
    <name type="common">Soybean looper</name>
    <name type="synonym">Pseudoplusia includens</name>
    <dbReference type="NCBI Taxonomy" id="689277"/>
    <lineage>
        <taxon>Eukaryota</taxon>
        <taxon>Metazoa</taxon>
        <taxon>Ecdysozoa</taxon>
        <taxon>Arthropoda</taxon>
        <taxon>Hexapoda</taxon>
        <taxon>Insecta</taxon>
        <taxon>Pterygota</taxon>
        <taxon>Neoptera</taxon>
        <taxon>Endopterygota</taxon>
        <taxon>Lepidoptera</taxon>
        <taxon>Glossata</taxon>
        <taxon>Ditrysia</taxon>
        <taxon>Noctuoidea</taxon>
        <taxon>Noctuidae</taxon>
        <taxon>Plusiinae</taxon>
        <taxon>Chrysodeixis</taxon>
    </lineage>
</organism>
<reference evidence="1" key="1">
    <citation type="submission" date="2021-12" db="EMBL/GenBank/DDBJ databases">
        <authorList>
            <person name="King R."/>
        </authorList>
    </citation>
    <scope>NUCLEOTIDE SEQUENCE</scope>
</reference>
<keyword evidence="2" id="KW-1185">Reference proteome</keyword>
<gene>
    <name evidence="1" type="ORF">CINC_LOCUS11788</name>
</gene>
<dbReference type="AlphaFoldDB" id="A0A9P0C5T8"/>
<dbReference type="EMBL" id="LR824009">
    <property type="protein sequence ID" value="CAH0605862.1"/>
    <property type="molecule type" value="Genomic_DNA"/>
</dbReference>
<evidence type="ECO:0000313" key="1">
    <source>
        <dbReference type="EMBL" id="CAH0605862.1"/>
    </source>
</evidence>
<dbReference type="Proteomes" id="UP001154114">
    <property type="component" value="Chromosome 6"/>
</dbReference>
<proteinExistence type="predicted"/>
<protein>
    <submittedName>
        <fullName evidence="1">Uncharacterized protein</fullName>
    </submittedName>
</protein>
<accession>A0A9P0C5T8</accession>
<name>A0A9P0C5T8_CHRIL</name>